<comment type="subcellular location">
    <subcellularLocation>
        <location evidence="1">Nucleus</location>
    </subcellularLocation>
</comment>
<gene>
    <name evidence="9" type="ORF">Ocin01_02022</name>
</gene>
<keyword evidence="3" id="KW-0805">Transcription regulation</keyword>
<dbReference type="InterPro" id="IPR008468">
    <property type="entry name" value="DMAP1"/>
</dbReference>
<keyword evidence="10" id="KW-1185">Reference proteome</keyword>
<comment type="caution">
    <text evidence="9">The sequence shown here is derived from an EMBL/GenBank/DDBJ whole genome shotgun (WGS) entry which is preliminary data.</text>
</comment>
<evidence type="ECO:0000259" key="7">
    <source>
        <dbReference type="Pfam" id="PF05499"/>
    </source>
</evidence>
<organism evidence="9 10">
    <name type="scientific">Orchesella cincta</name>
    <name type="common">Springtail</name>
    <name type="synonym">Podura cincta</name>
    <dbReference type="NCBI Taxonomy" id="48709"/>
    <lineage>
        <taxon>Eukaryota</taxon>
        <taxon>Metazoa</taxon>
        <taxon>Ecdysozoa</taxon>
        <taxon>Arthropoda</taxon>
        <taxon>Hexapoda</taxon>
        <taxon>Collembola</taxon>
        <taxon>Entomobryomorpha</taxon>
        <taxon>Entomobryoidea</taxon>
        <taxon>Orchesellidae</taxon>
        <taxon>Orchesellinae</taxon>
        <taxon>Orchesella</taxon>
    </lineage>
</organism>
<evidence type="ECO:0000256" key="3">
    <source>
        <dbReference type="ARBA" id="ARBA00023015"/>
    </source>
</evidence>
<dbReference type="Proteomes" id="UP000094527">
    <property type="component" value="Unassembled WGS sequence"/>
</dbReference>
<dbReference type="GO" id="GO:0032259">
    <property type="term" value="P:methylation"/>
    <property type="evidence" value="ECO:0007669"/>
    <property type="project" value="UniProtKB-KW"/>
</dbReference>
<evidence type="ECO:0000256" key="5">
    <source>
        <dbReference type="ARBA" id="ARBA00023242"/>
    </source>
</evidence>
<dbReference type="OMA" id="HLASAQW"/>
<dbReference type="STRING" id="48709.A0A1D2NHB9"/>
<keyword evidence="4" id="KW-0804">Transcription</keyword>
<sequence length="504" mass="56511">MDDVREILSLQDGSEPVEEEVDGIKKVGRRKGWAKPKEFTPKRPEGMHRELYSLLCADGGKRFDELAPLYPIDSGGGYQKKLKLGARKVRQWKWTPFKNPARKDDATFYHWKRVTDEPKDYPFAKFNKEPSIVQYSEEEYATHLDSDGWTRGETDHLLDLCRRFNLRFTVIHDRWDSLAFGTKTIEDIKERYYSIASVINKLRAEPGSEPKPYNFDADHERRRKEQLRKLWSRTPEQVEEEEFLRAEIKKIEARKRERDKKTQDLQKLITAADAGSLADGGLAAPGTPGAGTGPLAKKNTVESRRAAIMSAKKKTGKAIATLRSRDSLMSGSGSDVFQGIKWPDFKTAGAFVRSQKMKLPGSVGQKKMKALEQILQKLSVDMVQIPTEEIVTSFNELRSDIVLLYELKSMLAACDMEIQSTAHQYEAATGKKLEIPAELLTEASSLLQSFETGGPGRTASTSSAAGAGGLAASLAVNDLDLPSRKRKAALEQSNILKKLKSKML</sequence>
<dbReference type="GO" id="GO:0006281">
    <property type="term" value="P:DNA repair"/>
    <property type="evidence" value="ECO:0007669"/>
    <property type="project" value="InterPro"/>
</dbReference>
<dbReference type="GO" id="GO:0008168">
    <property type="term" value="F:methyltransferase activity"/>
    <property type="evidence" value="ECO:0007669"/>
    <property type="project" value="UniProtKB-KW"/>
</dbReference>
<dbReference type="PANTHER" id="PTHR12855:SF10">
    <property type="entry name" value="DNA METHYLTRANSFERASE 1-ASSOCIATED PROTEIN 1"/>
    <property type="match status" value="1"/>
</dbReference>
<evidence type="ECO:0000313" key="9">
    <source>
        <dbReference type="EMBL" id="ODN04663.1"/>
    </source>
</evidence>
<keyword evidence="5" id="KW-0539">Nucleus</keyword>
<evidence type="ECO:0000256" key="1">
    <source>
        <dbReference type="ARBA" id="ARBA00004123"/>
    </source>
</evidence>
<dbReference type="OrthoDB" id="19740at2759"/>
<dbReference type="Gene3D" id="1.10.10.60">
    <property type="entry name" value="Homeodomain-like"/>
    <property type="match status" value="1"/>
</dbReference>
<accession>A0A1D2NHB9</accession>
<dbReference type="EMBL" id="LJIJ01000038">
    <property type="protein sequence ID" value="ODN04663.1"/>
    <property type="molecule type" value="Genomic_DNA"/>
</dbReference>
<keyword evidence="9" id="KW-0489">Methyltransferase</keyword>
<evidence type="ECO:0000259" key="8">
    <source>
        <dbReference type="Pfam" id="PF16282"/>
    </source>
</evidence>
<dbReference type="GO" id="GO:0035267">
    <property type="term" value="C:NuA4 histone acetyltransferase complex"/>
    <property type="evidence" value="ECO:0007669"/>
    <property type="project" value="InterPro"/>
</dbReference>
<dbReference type="Pfam" id="PF05499">
    <property type="entry name" value="DMAP1"/>
    <property type="match status" value="1"/>
</dbReference>
<name>A0A1D2NHB9_ORCCI</name>
<dbReference type="GO" id="GO:0003714">
    <property type="term" value="F:transcription corepressor activity"/>
    <property type="evidence" value="ECO:0007669"/>
    <property type="project" value="TreeGrafter"/>
</dbReference>
<feature type="domain" description="DAMP1 SANT/Myb-like" evidence="8">
    <location>
        <begin position="121"/>
        <end position="197"/>
    </location>
</feature>
<dbReference type="PANTHER" id="PTHR12855">
    <property type="entry name" value="DNA METHYLTRANSFERASE 1-ASSOCIATED PROTEIN 1 FAMILY MEMBER"/>
    <property type="match status" value="1"/>
</dbReference>
<dbReference type="Pfam" id="PF16282">
    <property type="entry name" value="SANT_DAMP1_like"/>
    <property type="match status" value="1"/>
</dbReference>
<dbReference type="GO" id="GO:0006338">
    <property type="term" value="P:chromatin remodeling"/>
    <property type="evidence" value="ECO:0007669"/>
    <property type="project" value="InterPro"/>
</dbReference>
<keyword evidence="2" id="KW-0156">Chromatin regulator</keyword>
<protein>
    <recommendedName>
        <fullName evidence="6">DNA methyltransferase 1-associated protein 1</fullName>
    </recommendedName>
</protein>
<dbReference type="InterPro" id="IPR032563">
    <property type="entry name" value="DAMP1_SANT-like"/>
</dbReference>
<dbReference type="AlphaFoldDB" id="A0A1D2NHB9"/>
<proteinExistence type="predicted"/>
<dbReference type="InterPro" id="IPR027109">
    <property type="entry name" value="Swc4/Dmap1"/>
</dbReference>
<evidence type="ECO:0000313" key="10">
    <source>
        <dbReference type="Proteomes" id="UP000094527"/>
    </source>
</evidence>
<reference evidence="9 10" key="1">
    <citation type="journal article" date="2016" name="Genome Biol. Evol.">
        <title>Gene Family Evolution Reflects Adaptation to Soil Environmental Stressors in the Genome of the Collembolan Orchesella cincta.</title>
        <authorList>
            <person name="Faddeeva-Vakhrusheva A."/>
            <person name="Derks M.F."/>
            <person name="Anvar S.Y."/>
            <person name="Agamennone V."/>
            <person name="Suring W."/>
            <person name="Smit S."/>
            <person name="van Straalen N.M."/>
            <person name="Roelofs D."/>
        </authorList>
    </citation>
    <scope>NUCLEOTIDE SEQUENCE [LARGE SCALE GENOMIC DNA]</scope>
    <source>
        <tissue evidence="9">Mixed pool</tissue>
    </source>
</reference>
<dbReference type="FunFam" id="1.10.10.60:FF:000087">
    <property type="entry name" value="DNA methyltransferase 1-associated protein 1"/>
    <property type="match status" value="1"/>
</dbReference>
<evidence type="ECO:0000256" key="6">
    <source>
        <dbReference type="ARBA" id="ARBA00067416"/>
    </source>
</evidence>
<dbReference type="GO" id="GO:0000812">
    <property type="term" value="C:Swr1 complex"/>
    <property type="evidence" value="ECO:0007669"/>
    <property type="project" value="TreeGrafter"/>
</dbReference>
<evidence type="ECO:0000256" key="2">
    <source>
        <dbReference type="ARBA" id="ARBA00022853"/>
    </source>
</evidence>
<evidence type="ECO:0000256" key="4">
    <source>
        <dbReference type="ARBA" id="ARBA00023163"/>
    </source>
</evidence>
<keyword evidence="9" id="KW-0808">Transferase</keyword>
<feature type="domain" description="DNA methyltransferase 1-associated 1" evidence="7">
    <location>
        <begin position="240"/>
        <end position="432"/>
    </location>
</feature>
<dbReference type="GO" id="GO:0000122">
    <property type="term" value="P:negative regulation of transcription by RNA polymerase II"/>
    <property type="evidence" value="ECO:0007669"/>
    <property type="project" value="TreeGrafter"/>
</dbReference>